<dbReference type="EMBL" id="JAMXLR010000024">
    <property type="protein sequence ID" value="MCO6043478.1"/>
    <property type="molecule type" value="Genomic_DNA"/>
</dbReference>
<evidence type="ECO:0000256" key="1">
    <source>
        <dbReference type="SAM" id="Phobius"/>
    </source>
</evidence>
<gene>
    <name evidence="3" type="ORF">NG895_06125</name>
</gene>
<keyword evidence="1" id="KW-0472">Membrane</keyword>
<feature type="transmembrane region" description="Helical" evidence="1">
    <location>
        <begin position="165"/>
        <end position="185"/>
    </location>
</feature>
<dbReference type="InterPro" id="IPR027392">
    <property type="entry name" value="TF_Znf"/>
</dbReference>
<feature type="transmembrane region" description="Helical" evidence="1">
    <location>
        <begin position="206"/>
        <end position="225"/>
    </location>
</feature>
<evidence type="ECO:0000313" key="4">
    <source>
        <dbReference type="Proteomes" id="UP001155241"/>
    </source>
</evidence>
<keyword evidence="4" id="KW-1185">Reference proteome</keyword>
<keyword evidence="1" id="KW-0812">Transmembrane</keyword>
<evidence type="ECO:0000259" key="2">
    <source>
        <dbReference type="Pfam" id="PF13453"/>
    </source>
</evidence>
<dbReference type="AlphaFoldDB" id="A0A9X2F893"/>
<feature type="transmembrane region" description="Helical" evidence="1">
    <location>
        <begin position="130"/>
        <end position="153"/>
    </location>
</feature>
<sequence length="226" mass="25094">MQCPTCQTPLREEACAGQRIDRCAECGGLWLDQGELGPVVRSYAKSVEASAQVPATRPDYPCPKCGKLMDRREYAHDSGVFLQRCDDCQGHWIEGWQMPKLEEYVEGNTAVDRLATTLGKQIQSERRLGLIYSLLTSKLLSGAVAAAVAYVLPDAFDNGGLFPMHFVRGYVVVPLLCIWFPEELARMTSMRFGLTRPQVTNPTPGVMLAVCGWILLLTPVLVWMLL</sequence>
<evidence type="ECO:0000313" key="3">
    <source>
        <dbReference type="EMBL" id="MCO6043478.1"/>
    </source>
</evidence>
<name>A0A9X2F893_9BACT</name>
<reference evidence="3" key="1">
    <citation type="submission" date="2022-06" db="EMBL/GenBank/DDBJ databases">
        <title>Aeoliella straminimaris, a novel planctomycete from sediments.</title>
        <authorList>
            <person name="Vitorino I.R."/>
            <person name="Lage O.M."/>
        </authorList>
    </citation>
    <scope>NUCLEOTIDE SEQUENCE</scope>
    <source>
        <strain evidence="3">ICT_H6.2</strain>
    </source>
</reference>
<comment type="caution">
    <text evidence="3">The sequence shown here is derived from an EMBL/GenBank/DDBJ whole genome shotgun (WGS) entry which is preliminary data.</text>
</comment>
<proteinExistence type="predicted"/>
<accession>A0A9X2F893</accession>
<dbReference type="Proteomes" id="UP001155241">
    <property type="component" value="Unassembled WGS sequence"/>
</dbReference>
<protein>
    <submittedName>
        <fullName evidence="3">Zf-TFIIB domain-containing protein</fullName>
    </submittedName>
</protein>
<dbReference type="Pfam" id="PF13453">
    <property type="entry name" value="Zn_ribbon_TFIIB"/>
    <property type="match status" value="1"/>
</dbReference>
<keyword evidence="1" id="KW-1133">Transmembrane helix</keyword>
<feature type="domain" description="Transcription factor zinc-finger" evidence="2">
    <location>
        <begin position="2"/>
        <end position="36"/>
    </location>
</feature>
<organism evidence="3 4">
    <name type="scientific">Aeoliella straminimaris</name>
    <dbReference type="NCBI Taxonomy" id="2954799"/>
    <lineage>
        <taxon>Bacteria</taxon>
        <taxon>Pseudomonadati</taxon>
        <taxon>Planctomycetota</taxon>
        <taxon>Planctomycetia</taxon>
        <taxon>Pirellulales</taxon>
        <taxon>Lacipirellulaceae</taxon>
        <taxon>Aeoliella</taxon>
    </lineage>
</organism>
<dbReference type="RefSeq" id="WP_252851584.1">
    <property type="nucleotide sequence ID" value="NZ_JAMXLR010000024.1"/>
</dbReference>